<evidence type="ECO:0000313" key="1">
    <source>
        <dbReference type="EMBL" id="POZ54706.1"/>
    </source>
</evidence>
<dbReference type="EMBL" id="PGLV01000003">
    <property type="protein sequence ID" value="POZ54711.1"/>
    <property type="molecule type" value="Genomic_DNA"/>
</dbReference>
<dbReference type="Proteomes" id="UP000237319">
    <property type="component" value="Unassembled WGS sequence"/>
</dbReference>
<evidence type="ECO:0000313" key="8">
    <source>
        <dbReference type="EMBL" id="SUV19618.1"/>
    </source>
</evidence>
<reference evidence="7 10" key="2">
    <citation type="submission" date="2018-06" db="EMBL/GenBank/DDBJ databases">
        <authorList>
            <consortium name="Pathogen Informatics"/>
            <person name="Doyle S."/>
        </authorList>
    </citation>
    <scope>NUCLEOTIDE SEQUENCE [LARGE SCALE GENOMIC DNA]</scope>
    <source>
        <strain evidence="7 10">NCTC10338</strain>
    </source>
</reference>
<accession>A0A2S5CV51</accession>
<dbReference type="EMBL" id="PGLV01000003">
    <property type="protein sequence ID" value="POZ54706.1"/>
    <property type="molecule type" value="Genomic_DNA"/>
</dbReference>
<protein>
    <submittedName>
        <fullName evidence="6">Uncharacterized protein</fullName>
    </submittedName>
</protein>
<reference evidence="6 9" key="1">
    <citation type="submission" date="2017-11" db="EMBL/GenBank/DDBJ databases">
        <title>Genome sequence of Lysinibacillus sphaericus, a lignin-degrading bacteria isolated from municipal solid waste soil.</title>
        <authorList>
            <person name="Persinoti G.F."/>
            <person name="Paixao D.A."/>
            <person name="Bugg T.D."/>
            <person name="Squina F.M."/>
        </authorList>
    </citation>
    <scope>NUCLEOTIDE SEQUENCE [LARGE SCALE GENOMIC DNA]</scope>
    <source>
        <strain evidence="6 9">A1</strain>
    </source>
</reference>
<evidence type="ECO:0000313" key="4">
    <source>
        <dbReference type="EMBL" id="POZ54709.1"/>
    </source>
</evidence>
<dbReference type="EMBL" id="UFSZ01000001">
    <property type="protein sequence ID" value="SUV19618.1"/>
    <property type="molecule type" value="Genomic_DNA"/>
</dbReference>
<dbReference type="EMBL" id="PGLV01000003">
    <property type="protein sequence ID" value="POZ54710.1"/>
    <property type="molecule type" value="Genomic_DNA"/>
</dbReference>
<comment type="caution">
    <text evidence="6">The sequence shown here is derived from an EMBL/GenBank/DDBJ whole genome shotgun (WGS) entry which is preliminary data.</text>
</comment>
<organism evidence="6 9">
    <name type="scientific">Lysinibacillus sphaericus</name>
    <name type="common">Bacillus sphaericus</name>
    <dbReference type="NCBI Taxonomy" id="1421"/>
    <lineage>
        <taxon>Bacteria</taxon>
        <taxon>Bacillati</taxon>
        <taxon>Bacillota</taxon>
        <taxon>Bacilli</taxon>
        <taxon>Bacillales</taxon>
        <taxon>Bacillaceae</taxon>
        <taxon>Lysinibacillus</taxon>
    </lineage>
</organism>
<dbReference type="EMBL" id="PGLV01000003">
    <property type="protein sequence ID" value="POZ54707.1"/>
    <property type="molecule type" value="Genomic_DNA"/>
</dbReference>
<gene>
    <name evidence="1" type="ORF">LYSIN_03566</name>
    <name evidence="2" type="ORF">LYSIN_03567</name>
    <name evidence="3" type="ORF">LYSIN_03568</name>
    <name evidence="4" type="ORF">LYSIN_03569</name>
    <name evidence="5" type="ORF">LYSIN_03570</name>
    <name evidence="6" type="ORF">LYSIN_03571</name>
    <name evidence="7" type="ORF">NCTC10338_04487</name>
    <name evidence="8" type="ORF">NCTC10338_04488</name>
</gene>
<dbReference type="EMBL" id="PGLV01000003">
    <property type="protein sequence ID" value="POZ54709.1"/>
    <property type="molecule type" value="Genomic_DNA"/>
</dbReference>
<keyword evidence="9" id="KW-1185">Reference proteome</keyword>
<sequence>MKKWISPKMDALQITKFDNKILSIESALYASSGHRGELTRN</sequence>
<evidence type="ECO:0000313" key="9">
    <source>
        <dbReference type="Proteomes" id="UP000237319"/>
    </source>
</evidence>
<dbReference type="AlphaFoldDB" id="A0A2S5CV51"/>
<name>A0A2S5CV51_LYSSH</name>
<evidence type="ECO:0000313" key="6">
    <source>
        <dbReference type="EMBL" id="POZ54711.1"/>
    </source>
</evidence>
<dbReference type="Proteomes" id="UP000255295">
    <property type="component" value="Unassembled WGS sequence"/>
</dbReference>
<dbReference type="RefSeq" id="WP_255702602.1">
    <property type="nucleotide sequence ID" value="NZ_CP019980.1"/>
</dbReference>
<dbReference type="EMBL" id="UFSZ01000001">
    <property type="protein sequence ID" value="SUV19616.1"/>
    <property type="molecule type" value="Genomic_DNA"/>
</dbReference>
<evidence type="ECO:0000313" key="10">
    <source>
        <dbReference type="Proteomes" id="UP000255295"/>
    </source>
</evidence>
<dbReference type="EMBL" id="PGLV01000003">
    <property type="protein sequence ID" value="POZ54708.1"/>
    <property type="molecule type" value="Genomic_DNA"/>
</dbReference>
<dbReference type="GeneID" id="93257894"/>
<evidence type="ECO:0000313" key="3">
    <source>
        <dbReference type="EMBL" id="POZ54708.1"/>
    </source>
</evidence>
<proteinExistence type="predicted"/>
<evidence type="ECO:0000313" key="2">
    <source>
        <dbReference type="EMBL" id="POZ54707.1"/>
    </source>
</evidence>
<evidence type="ECO:0000313" key="5">
    <source>
        <dbReference type="EMBL" id="POZ54710.1"/>
    </source>
</evidence>
<evidence type="ECO:0000313" key="7">
    <source>
        <dbReference type="EMBL" id="SUV19616.1"/>
    </source>
</evidence>